<feature type="non-terminal residue" evidence="10">
    <location>
        <position position="443"/>
    </location>
</feature>
<dbReference type="Proteomes" id="UP000838878">
    <property type="component" value="Chromosome 12"/>
</dbReference>
<evidence type="ECO:0000256" key="5">
    <source>
        <dbReference type="ARBA" id="ARBA00023098"/>
    </source>
</evidence>
<dbReference type="GO" id="GO:0016042">
    <property type="term" value="P:lipid catabolic process"/>
    <property type="evidence" value="ECO:0007669"/>
    <property type="project" value="UniProtKB-KW"/>
</dbReference>
<dbReference type="InterPro" id="IPR006693">
    <property type="entry name" value="AB_hydrolase_lipase"/>
</dbReference>
<protein>
    <recommendedName>
        <fullName evidence="9">Partial AB-hydrolase lipase domain-containing protein</fullName>
    </recommendedName>
</protein>
<keyword evidence="3" id="KW-0378">Hydrolase</keyword>
<evidence type="ECO:0000259" key="9">
    <source>
        <dbReference type="Pfam" id="PF04083"/>
    </source>
</evidence>
<organism evidence="10 11">
    <name type="scientific">Brenthis ino</name>
    <name type="common">lesser marbled fritillary</name>
    <dbReference type="NCBI Taxonomy" id="405034"/>
    <lineage>
        <taxon>Eukaryota</taxon>
        <taxon>Metazoa</taxon>
        <taxon>Ecdysozoa</taxon>
        <taxon>Arthropoda</taxon>
        <taxon>Hexapoda</taxon>
        <taxon>Insecta</taxon>
        <taxon>Pterygota</taxon>
        <taxon>Neoptera</taxon>
        <taxon>Endopterygota</taxon>
        <taxon>Lepidoptera</taxon>
        <taxon>Glossata</taxon>
        <taxon>Ditrysia</taxon>
        <taxon>Papilionoidea</taxon>
        <taxon>Nymphalidae</taxon>
        <taxon>Heliconiinae</taxon>
        <taxon>Argynnini</taxon>
        <taxon>Brenthis</taxon>
    </lineage>
</organism>
<evidence type="ECO:0000313" key="10">
    <source>
        <dbReference type="EMBL" id="CAH0717544.1"/>
    </source>
</evidence>
<feature type="domain" description="Partial AB-hydrolase lipase" evidence="9">
    <location>
        <begin position="68"/>
        <end position="124"/>
    </location>
</feature>
<keyword evidence="8" id="KW-0472">Membrane</keyword>
<dbReference type="InterPro" id="IPR025483">
    <property type="entry name" value="Lipase_euk"/>
</dbReference>
<evidence type="ECO:0000256" key="2">
    <source>
        <dbReference type="ARBA" id="ARBA00022729"/>
    </source>
</evidence>
<evidence type="ECO:0000256" key="8">
    <source>
        <dbReference type="SAM" id="Phobius"/>
    </source>
</evidence>
<dbReference type="Gene3D" id="3.40.50.1820">
    <property type="entry name" value="alpha/beta hydrolase"/>
    <property type="match status" value="1"/>
</dbReference>
<dbReference type="InterPro" id="IPR029058">
    <property type="entry name" value="AB_hydrolase_fold"/>
</dbReference>
<dbReference type="EMBL" id="OV170232">
    <property type="protein sequence ID" value="CAH0717544.1"/>
    <property type="molecule type" value="Genomic_DNA"/>
</dbReference>
<evidence type="ECO:0000256" key="3">
    <source>
        <dbReference type="ARBA" id="ARBA00022801"/>
    </source>
</evidence>
<keyword evidence="6" id="KW-0325">Glycoprotein</keyword>
<evidence type="ECO:0000256" key="4">
    <source>
        <dbReference type="ARBA" id="ARBA00022963"/>
    </source>
</evidence>
<dbReference type="FunFam" id="3.40.50.1820:FF:000057">
    <property type="entry name" value="Lipase"/>
    <property type="match status" value="1"/>
</dbReference>
<accession>A0A8J9UDT6</accession>
<proteinExistence type="inferred from homology"/>
<comment type="similarity">
    <text evidence="1">Belongs to the AB hydrolase superfamily. Lipase family.</text>
</comment>
<dbReference type="OrthoDB" id="9974421at2759"/>
<dbReference type="Pfam" id="PF04083">
    <property type="entry name" value="Abhydro_lipase"/>
    <property type="match status" value="1"/>
</dbReference>
<dbReference type="AlphaFoldDB" id="A0A8J9UDT6"/>
<feature type="active site" description="Nucleophile" evidence="7">
    <location>
        <position position="203"/>
    </location>
</feature>
<keyword evidence="5" id="KW-0443">Lipid metabolism</keyword>
<feature type="active site" description="Charge relay system" evidence="7">
    <location>
        <position position="408"/>
    </location>
</feature>
<dbReference type="SUPFAM" id="SSF53474">
    <property type="entry name" value="alpha/beta-Hydrolases"/>
    <property type="match status" value="1"/>
</dbReference>
<keyword evidence="2" id="KW-0732">Signal</keyword>
<evidence type="ECO:0000256" key="7">
    <source>
        <dbReference type="PIRSR" id="PIRSR000862-1"/>
    </source>
</evidence>
<dbReference type="GO" id="GO:0016788">
    <property type="term" value="F:hydrolase activity, acting on ester bonds"/>
    <property type="evidence" value="ECO:0007669"/>
    <property type="project" value="InterPro"/>
</dbReference>
<keyword evidence="8" id="KW-1133">Transmembrane helix</keyword>
<sequence>MIESIFNRHKASLPSVDIMASKVNVTFNILLISVAIILGNIVRLQGIPLNNQQKKYLGYTKESLLNFTELSEHYGYMSEEHTVLTDDGYFLTIFRINSKKCLGKMKKPPVILMHGLLLSSDAFLDAGPGAGLGFLLSDSCYDLWIGNQRGNYYARRHIRLNPDKDPDFWQFSVDEIGLYDIPAIIDYVLKYTKEKKLNYIGYSQGAGTFLIMCSERPGYCDKVNILIGLAPAARQTHSRSVPYRLVAQYIMQMERVFYDTGFHEFLAKGSLSQEFLEFFCQFTSISETVCGTGEALFDSFHPGSITNKTLRAMFGHFPAGTSIHNMARYGQSMKSPLFQKFDYGKIKNLELYGNEQPPSYNLSAVTIPFMVLYGKNDHLVDTKDIYWLIKKVPNVLEAKEVSNPLWNHFDVAYSQYNRKLLLPKINEYLLKYSRVVKNLATFL</sequence>
<name>A0A8J9UDT6_9NEOP</name>
<keyword evidence="8" id="KW-0812">Transmembrane</keyword>
<dbReference type="PIRSF" id="PIRSF000862">
    <property type="entry name" value="Steryl_ester_lip"/>
    <property type="match status" value="1"/>
</dbReference>
<feature type="transmembrane region" description="Helical" evidence="8">
    <location>
        <begin position="21"/>
        <end position="42"/>
    </location>
</feature>
<dbReference type="PANTHER" id="PTHR11005">
    <property type="entry name" value="LYSOSOMAL ACID LIPASE-RELATED"/>
    <property type="match status" value="1"/>
</dbReference>
<evidence type="ECO:0000313" key="11">
    <source>
        <dbReference type="Proteomes" id="UP000838878"/>
    </source>
</evidence>
<reference evidence="10" key="1">
    <citation type="submission" date="2021-12" db="EMBL/GenBank/DDBJ databases">
        <authorList>
            <person name="Martin H S."/>
        </authorList>
    </citation>
    <scope>NUCLEOTIDE SEQUENCE</scope>
</reference>
<keyword evidence="4" id="KW-0442">Lipid degradation</keyword>
<evidence type="ECO:0000256" key="1">
    <source>
        <dbReference type="ARBA" id="ARBA00010701"/>
    </source>
</evidence>
<feature type="active site" description="Charge relay system" evidence="7">
    <location>
        <position position="377"/>
    </location>
</feature>
<evidence type="ECO:0000256" key="6">
    <source>
        <dbReference type="ARBA" id="ARBA00023180"/>
    </source>
</evidence>
<gene>
    <name evidence="10" type="ORF">BINO364_LOCUS4139</name>
</gene>
<keyword evidence="11" id="KW-1185">Reference proteome</keyword>